<evidence type="ECO:0000313" key="2">
    <source>
        <dbReference type="EMBL" id="GGZ23296.1"/>
    </source>
</evidence>
<name>A0A918UNM2_9BACT</name>
<organism evidence="2 3">
    <name type="scientific">Echinicola pacifica</name>
    <dbReference type="NCBI Taxonomy" id="346377"/>
    <lineage>
        <taxon>Bacteria</taxon>
        <taxon>Pseudomonadati</taxon>
        <taxon>Bacteroidota</taxon>
        <taxon>Cytophagia</taxon>
        <taxon>Cytophagales</taxon>
        <taxon>Cyclobacteriaceae</taxon>
        <taxon>Echinicola</taxon>
    </lineage>
</organism>
<comment type="caution">
    <text evidence="2">The sequence shown here is derived from an EMBL/GenBank/DDBJ whole genome shotgun (WGS) entry which is preliminary data.</text>
</comment>
<feature type="transmembrane region" description="Helical" evidence="1">
    <location>
        <begin position="119"/>
        <end position="142"/>
    </location>
</feature>
<feature type="transmembrane region" description="Helical" evidence="1">
    <location>
        <begin position="6"/>
        <end position="26"/>
    </location>
</feature>
<dbReference type="EMBL" id="BMWX01000002">
    <property type="protein sequence ID" value="GGZ23296.1"/>
    <property type="molecule type" value="Genomic_DNA"/>
</dbReference>
<feature type="transmembrane region" description="Helical" evidence="1">
    <location>
        <begin position="87"/>
        <end position="112"/>
    </location>
</feature>
<protein>
    <recommendedName>
        <fullName evidence="4">Small multi-drug export protein</fullName>
    </recommendedName>
</protein>
<proteinExistence type="predicted"/>
<reference evidence="2" key="1">
    <citation type="journal article" date="2014" name="Int. J. Syst. Evol. Microbiol.">
        <title>Complete genome sequence of Corynebacterium casei LMG S-19264T (=DSM 44701T), isolated from a smear-ripened cheese.</title>
        <authorList>
            <consortium name="US DOE Joint Genome Institute (JGI-PGF)"/>
            <person name="Walter F."/>
            <person name="Albersmeier A."/>
            <person name="Kalinowski J."/>
            <person name="Ruckert C."/>
        </authorList>
    </citation>
    <scope>NUCLEOTIDE SEQUENCE</scope>
    <source>
        <strain evidence="2">KCTC 12368</strain>
    </source>
</reference>
<gene>
    <name evidence="2" type="ORF">GCM10007049_15250</name>
</gene>
<evidence type="ECO:0008006" key="4">
    <source>
        <dbReference type="Google" id="ProtNLM"/>
    </source>
</evidence>
<sequence>MIEYILQFLAIYTVCLFKFLGGPLLGNAANYSILEIVIVTVSGMMTSVIVFAYLGEWIKSVWTIKVRKNPKRFSKKTRIIVKVWQKFGAIGVAAITPLFLTPIGGTILLASFGVKRNKIFLYMFISAVCWAFIQGMFIHQILEIPFLKNLIV</sequence>
<dbReference type="RefSeq" id="WP_018471907.1">
    <property type="nucleotide sequence ID" value="NZ_BMWX01000002.1"/>
</dbReference>
<accession>A0A918UNM2</accession>
<evidence type="ECO:0000256" key="1">
    <source>
        <dbReference type="SAM" id="Phobius"/>
    </source>
</evidence>
<keyword evidence="1" id="KW-0472">Membrane</keyword>
<reference evidence="2" key="2">
    <citation type="submission" date="2020-09" db="EMBL/GenBank/DDBJ databases">
        <authorList>
            <person name="Sun Q."/>
            <person name="Kim S."/>
        </authorList>
    </citation>
    <scope>NUCLEOTIDE SEQUENCE</scope>
    <source>
        <strain evidence="2">KCTC 12368</strain>
    </source>
</reference>
<keyword evidence="1" id="KW-1133">Transmembrane helix</keyword>
<keyword evidence="1" id="KW-0812">Transmembrane</keyword>
<dbReference type="Proteomes" id="UP000619457">
    <property type="component" value="Unassembled WGS sequence"/>
</dbReference>
<keyword evidence="3" id="KW-1185">Reference proteome</keyword>
<dbReference type="AlphaFoldDB" id="A0A918UNM2"/>
<evidence type="ECO:0000313" key="3">
    <source>
        <dbReference type="Proteomes" id="UP000619457"/>
    </source>
</evidence>
<feature type="transmembrane region" description="Helical" evidence="1">
    <location>
        <begin position="33"/>
        <end position="54"/>
    </location>
</feature>